<accession>A0A938BTV4</accession>
<proteinExistence type="predicted"/>
<gene>
    <name evidence="1" type="ORF">FJY68_05310</name>
</gene>
<organism evidence="1 2">
    <name type="scientific">candidate division WOR-3 bacterium</name>
    <dbReference type="NCBI Taxonomy" id="2052148"/>
    <lineage>
        <taxon>Bacteria</taxon>
        <taxon>Bacteria division WOR-3</taxon>
    </lineage>
</organism>
<name>A0A938BTV4_UNCW3</name>
<dbReference type="Proteomes" id="UP000779900">
    <property type="component" value="Unassembled WGS sequence"/>
</dbReference>
<dbReference type="Pfam" id="PF09720">
    <property type="entry name" value="Unstab_antitox"/>
    <property type="match status" value="1"/>
</dbReference>
<sequence>MTRRVRSVLAEIRALPDAEKLEVLDSILVELDRPDPELDRVWADEARARWRAYREGRAEHVSYSEAMAQYRRK</sequence>
<reference evidence="1" key="1">
    <citation type="submission" date="2019-03" db="EMBL/GenBank/DDBJ databases">
        <title>Lake Tanganyika Metagenome-Assembled Genomes (MAGs).</title>
        <authorList>
            <person name="Tran P."/>
        </authorList>
    </citation>
    <scope>NUCLEOTIDE SEQUENCE</scope>
    <source>
        <strain evidence="1">K_DeepCast_150m_m2_040</strain>
    </source>
</reference>
<protein>
    <submittedName>
        <fullName evidence="1">Addiction module protein</fullName>
    </submittedName>
</protein>
<comment type="caution">
    <text evidence="1">The sequence shown here is derived from an EMBL/GenBank/DDBJ whole genome shotgun (WGS) entry which is preliminary data.</text>
</comment>
<dbReference type="InterPro" id="IPR013406">
    <property type="entry name" value="CHP02574_addiction_mod"/>
</dbReference>
<dbReference type="EMBL" id="VGIR01000023">
    <property type="protein sequence ID" value="MBM3331258.1"/>
    <property type="molecule type" value="Genomic_DNA"/>
</dbReference>
<dbReference type="AlphaFoldDB" id="A0A938BTV4"/>
<evidence type="ECO:0000313" key="2">
    <source>
        <dbReference type="Proteomes" id="UP000779900"/>
    </source>
</evidence>
<evidence type="ECO:0000313" key="1">
    <source>
        <dbReference type="EMBL" id="MBM3331258.1"/>
    </source>
</evidence>